<evidence type="ECO:0000313" key="1">
    <source>
        <dbReference type="EMBL" id="ETM53457.1"/>
    </source>
</evidence>
<dbReference type="SUPFAM" id="SSF50630">
    <property type="entry name" value="Acid proteases"/>
    <property type="match status" value="1"/>
</dbReference>
<dbReference type="InterPro" id="IPR021109">
    <property type="entry name" value="Peptidase_aspartic_dom_sf"/>
</dbReference>
<dbReference type="Gene3D" id="2.40.70.10">
    <property type="entry name" value="Acid Proteases"/>
    <property type="match status" value="1"/>
</dbReference>
<dbReference type="AlphaFoldDB" id="W2NXI0"/>
<accession>W2NXI0</accession>
<protein>
    <recommendedName>
        <fullName evidence="2">Peptidase A2 domain-containing protein</fullName>
    </recommendedName>
</protein>
<name>W2NXI0_PHYNI</name>
<dbReference type="Pfam" id="PF13650">
    <property type="entry name" value="Asp_protease_2"/>
    <property type="match status" value="1"/>
</dbReference>
<evidence type="ECO:0008006" key="2">
    <source>
        <dbReference type="Google" id="ProtNLM"/>
    </source>
</evidence>
<sequence length="142" mass="16195">MRTLVQGAVDDHRTRIVLDTGANVSVITNTFAKKLRLRDIPDHGRSIDIQGISEGKVSTTRRALARSRSGGRWSTSSRCGLWRIVRTLMWCWERTSCSQPEFGWICSMALLNFQMRVCIPLVKTKNMVDSMEHTSMLDRPKL</sequence>
<proteinExistence type="predicted"/>
<reference evidence="1" key="1">
    <citation type="submission" date="2013-11" db="EMBL/GenBank/DDBJ databases">
        <title>The Genome Sequence of Phytophthora parasitica IAC_01/95.</title>
        <authorList>
            <consortium name="The Broad Institute Genomics Platform"/>
            <person name="Russ C."/>
            <person name="Tyler B."/>
            <person name="Panabieres F."/>
            <person name="Shan W."/>
            <person name="Tripathy S."/>
            <person name="Grunwald N."/>
            <person name="Machado M."/>
            <person name="Johnson C.S."/>
            <person name="Arredondo F."/>
            <person name="Hong C."/>
            <person name="Coffey M."/>
            <person name="Young S.K."/>
            <person name="Zeng Q."/>
            <person name="Gargeya S."/>
            <person name="Fitzgerald M."/>
            <person name="Abouelleil A."/>
            <person name="Alvarado L."/>
            <person name="Chapman S.B."/>
            <person name="Gainer-Dewar J."/>
            <person name="Goldberg J."/>
            <person name="Griggs A."/>
            <person name="Gujja S."/>
            <person name="Hansen M."/>
            <person name="Howarth C."/>
            <person name="Imamovic A."/>
            <person name="Ireland A."/>
            <person name="Larimer J."/>
            <person name="McCowan C."/>
            <person name="Murphy C."/>
            <person name="Pearson M."/>
            <person name="Poon T.W."/>
            <person name="Priest M."/>
            <person name="Roberts A."/>
            <person name="Saif S."/>
            <person name="Shea T."/>
            <person name="Sykes S."/>
            <person name="Wortman J."/>
            <person name="Nusbaum C."/>
            <person name="Birren B."/>
        </authorList>
    </citation>
    <scope>NUCLEOTIDE SEQUENCE [LARGE SCALE GENOMIC DNA]</scope>
    <source>
        <strain evidence="1">IAC_01/95</strain>
    </source>
</reference>
<gene>
    <name evidence="1" type="ORF">L914_03064</name>
</gene>
<dbReference type="Proteomes" id="UP000054532">
    <property type="component" value="Unassembled WGS sequence"/>
</dbReference>
<dbReference type="EMBL" id="KI691335">
    <property type="protein sequence ID" value="ETM53457.1"/>
    <property type="molecule type" value="Genomic_DNA"/>
</dbReference>
<organism evidence="1">
    <name type="scientific">Phytophthora nicotianae</name>
    <name type="common">Potato buckeye rot agent</name>
    <name type="synonym">Phytophthora parasitica</name>
    <dbReference type="NCBI Taxonomy" id="4792"/>
    <lineage>
        <taxon>Eukaryota</taxon>
        <taxon>Sar</taxon>
        <taxon>Stramenopiles</taxon>
        <taxon>Oomycota</taxon>
        <taxon>Peronosporomycetes</taxon>
        <taxon>Peronosporales</taxon>
        <taxon>Peronosporaceae</taxon>
        <taxon>Phytophthora</taxon>
    </lineage>
</organism>